<accession>A0ABS3U0V9</accession>
<keyword evidence="2" id="KW-1185">Reference proteome</keyword>
<dbReference type="SUPFAM" id="SSF51182">
    <property type="entry name" value="RmlC-like cupins"/>
    <property type="match status" value="1"/>
</dbReference>
<proteinExistence type="predicted"/>
<dbReference type="EMBL" id="JAGFNP010000003">
    <property type="protein sequence ID" value="MBO3732398.1"/>
    <property type="molecule type" value="Genomic_DNA"/>
</dbReference>
<reference evidence="1 2" key="1">
    <citation type="submission" date="2021-03" db="EMBL/GenBank/DDBJ databases">
        <title>Glycomyces sp. nov., a novel actinomycete isolated from soil.</title>
        <authorList>
            <person name="Yang X."/>
            <person name="Xu X."/>
        </authorList>
    </citation>
    <scope>NUCLEOTIDE SEQUENCE [LARGE SCALE GENOMIC DNA]</scope>
    <source>
        <strain evidence="1 2">NEAU-S30</strain>
    </source>
</reference>
<comment type="caution">
    <text evidence="1">The sequence shown here is derived from an EMBL/GenBank/DDBJ whole genome shotgun (WGS) entry which is preliminary data.</text>
</comment>
<name>A0ABS3U0V9_9ACTN</name>
<dbReference type="RefSeq" id="WP_208495215.1">
    <property type="nucleotide sequence ID" value="NZ_JAGFNP010000003.1"/>
</dbReference>
<evidence type="ECO:0000313" key="1">
    <source>
        <dbReference type="EMBL" id="MBO3732398.1"/>
    </source>
</evidence>
<evidence type="ECO:0000313" key="2">
    <source>
        <dbReference type="Proteomes" id="UP000681341"/>
    </source>
</evidence>
<evidence type="ECO:0008006" key="3">
    <source>
        <dbReference type="Google" id="ProtNLM"/>
    </source>
</evidence>
<dbReference type="InterPro" id="IPR011051">
    <property type="entry name" value="RmlC_Cupin_sf"/>
</dbReference>
<dbReference type="Proteomes" id="UP000681341">
    <property type="component" value="Unassembled WGS sequence"/>
</dbReference>
<protein>
    <recommendedName>
        <fullName evidence="3">Cupin domain-containing protein</fullName>
    </recommendedName>
</protein>
<organism evidence="1 2">
    <name type="scientific">Glycomyces niveus</name>
    <dbReference type="NCBI Taxonomy" id="2820287"/>
    <lineage>
        <taxon>Bacteria</taxon>
        <taxon>Bacillati</taxon>
        <taxon>Actinomycetota</taxon>
        <taxon>Actinomycetes</taxon>
        <taxon>Glycomycetales</taxon>
        <taxon>Glycomycetaceae</taxon>
        <taxon>Glycomyces</taxon>
    </lineage>
</organism>
<gene>
    <name evidence="1" type="ORF">J5V16_06160</name>
</gene>
<sequence length="124" mass="13692">MPKTSKAEAAETISDQGFEGHYTELDTGYTIGFETYTADADLTEFFKGLPDDRCQCPHWGYVFKGKVTYKTADGEETFTTGDAYHVGPGHTPVIYKDTELIEFSPTDEMQKTVAVVTKNMEAAG</sequence>